<reference evidence="3 4" key="1">
    <citation type="submission" date="2019-04" db="EMBL/GenBank/DDBJ databases">
        <title>Friends and foes A comparative genomics study of 23 Aspergillus species from section Flavi.</title>
        <authorList>
            <consortium name="DOE Joint Genome Institute"/>
            <person name="Kjaerbolling I."/>
            <person name="Vesth T."/>
            <person name="Frisvad J.C."/>
            <person name="Nybo J.L."/>
            <person name="Theobald S."/>
            <person name="Kildgaard S."/>
            <person name="Isbrandt T."/>
            <person name="Kuo A."/>
            <person name="Sato A."/>
            <person name="Lyhne E.K."/>
            <person name="Kogle M.E."/>
            <person name="Wiebenga A."/>
            <person name="Kun R.S."/>
            <person name="Lubbers R.J."/>
            <person name="Makela M.R."/>
            <person name="Barry K."/>
            <person name="Chovatia M."/>
            <person name="Clum A."/>
            <person name="Daum C."/>
            <person name="Haridas S."/>
            <person name="He G."/>
            <person name="LaButti K."/>
            <person name="Lipzen A."/>
            <person name="Mondo S."/>
            <person name="Riley R."/>
            <person name="Salamov A."/>
            <person name="Simmons B.A."/>
            <person name="Magnuson J.K."/>
            <person name="Henrissat B."/>
            <person name="Mortensen U.H."/>
            <person name="Larsen T.O."/>
            <person name="Devries R.P."/>
            <person name="Grigoriev I.V."/>
            <person name="Machida M."/>
            <person name="Baker S.E."/>
            <person name="Andersen M.R."/>
        </authorList>
    </citation>
    <scope>NUCLEOTIDE SEQUENCE [LARGE SCALE GENOMIC DNA]</scope>
    <source>
        <strain evidence="3 4">IBT 18842</strain>
    </source>
</reference>
<feature type="domain" description="PD-(D/E)XK nuclease-like" evidence="2">
    <location>
        <begin position="153"/>
        <end position="398"/>
    </location>
</feature>
<protein>
    <recommendedName>
        <fullName evidence="2">PD-(D/E)XK nuclease-like domain-containing protein</fullName>
    </recommendedName>
</protein>
<evidence type="ECO:0000313" key="4">
    <source>
        <dbReference type="Proteomes" id="UP000325780"/>
    </source>
</evidence>
<evidence type="ECO:0000256" key="1">
    <source>
        <dbReference type="SAM" id="MobiDB-lite"/>
    </source>
</evidence>
<name>A0A5N6U596_ASPAV</name>
<evidence type="ECO:0000259" key="2">
    <source>
        <dbReference type="Pfam" id="PF20516"/>
    </source>
</evidence>
<proteinExistence type="predicted"/>
<accession>A0A5N6U596</accession>
<dbReference type="Pfam" id="PF20516">
    <property type="entry name" value="PDDEXK_12"/>
    <property type="match status" value="1"/>
</dbReference>
<feature type="region of interest" description="Disordered" evidence="1">
    <location>
        <begin position="17"/>
        <end position="89"/>
    </location>
</feature>
<gene>
    <name evidence="3" type="ORF">BDV25DRAFT_21724</name>
</gene>
<keyword evidence="4" id="KW-1185">Reference proteome</keyword>
<dbReference type="InterPro" id="IPR046797">
    <property type="entry name" value="PDDEXK_12"/>
</dbReference>
<dbReference type="Proteomes" id="UP000325780">
    <property type="component" value="Unassembled WGS sequence"/>
</dbReference>
<evidence type="ECO:0000313" key="3">
    <source>
        <dbReference type="EMBL" id="KAE8153589.1"/>
    </source>
</evidence>
<dbReference type="EMBL" id="ML742037">
    <property type="protein sequence ID" value="KAE8153589.1"/>
    <property type="molecule type" value="Genomic_DNA"/>
</dbReference>
<dbReference type="AlphaFoldDB" id="A0A5N6U596"/>
<feature type="compositionally biased region" description="Polar residues" evidence="1">
    <location>
        <begin position="75"/>
        <end position="86"/>
    </location>
</feature>
<sequence>MKRKDIFYWLSRIQSLQNPSPPSTPVDIDQSHQTKRRKMSGSGTSTPRKRSRNFVDDDAASLLSNLSDRTRFEPSVQSSSATSRQRSPARDLLNELPLSSPPIHCFRPKSIPLPKPVLSLRQRLGRNLGVKLIPIQLKDKIAAEAPEEALEIPDTAFDDTINYTSDQLDILWQDMSEIYHEAAECEEYGQDENAWCSGVIQMILQKGIKRHTILQLKNVQSQTIDPNLLPRMRDKHPVSKKVDYTFAFSIREPQVTETYDHFLIASPHQTLSQTTDPFTKRVALFSGVEVKQSNGGGTEALVQLAIWLAAGLEKSSKLHNLRGDKSGNLELLPNIGWTVIGHDWNLYIAFRGLFEGQDRIYVDGPIESLGASTRTYYGIFKLVDLVQRLSEYARDVYWPWMRSEILNPPS</sequence>
<dbReference type="OrthoDB" id="5426977at2759"/>
<organism evidence="3 4">
    <name type="scientific">Aspergillus avenaceus</name>
    <dbReference type="NCBI Taxonomy" id="36643"/>
    <lineage>
        <taxon>Eukaryota</taxon>
        <taxon>Fungi</taxon>
        <taxon>Dikarya</taxon>
        <taxon>Ascomycota</taxon>
        <taxon>Pezizomycotina</taxon>
        <taxon>Eurotiomycetes</taxon>
        <taxon>Eurotiomycetidae</taxon>
        <taxon>Eurotiales</taxon>
        <taxon>Aspergillaceae</taxon>
        <taxon>Aspergillus</taxon>
        <taxon>Aspergillus subgen. Circumdati</taxon>
    </lineage>
</organism>